<sequence>MSEVEELSDLESVASHVVELEPLKKKRKMSPVAFSDPTATVNLIVGRDHNEKTFLVRAEVANKSPVLKASFESNNYLDEDDECYDAERDHTYRFGDSTSEGALRFLVQWLYSQELTVFRLRDNDAEGEENPWAHDDERTEYLDQEELDLINLWVLAEELELPELQNLALTTIDGVIRLGEPGHCDVHLHVIDHIYNITDIWEHPLRLYIVAASAQHISLDRYDHGDIPSELSIEFLFELAQYQPRNPHKQVCNIADFLVNVD</sequence>
<dbReference type="InterPro" id="IPR011333">
    <property type="entry name" value="SKP1/BTB/POZ_sf"/>
</dbReference>
<dbReference type="OrthoDB" id="10584907at2759"/>
<dbReference type="Gene3D" id="3.30.710.10">
    <property type="entry name" value="Potassium Channel Kv1.1, Chain A"/>
    <property type="match status" value="1"/>
</dbReference>
<dbReference type="Proteomes" id="UP000184330">
    <property type="component" value="Unassembled WGS sequence"/>
</dbReference>
<name>A0A1L7WEA7_9HELO</name>
<gene>
    <name evidence="1" type="ORF">PAC_00987</name>
</gene>
<evidence type="ECO:0008006" key="3">
    <source>
        <dbReference type="Google" id="ProtNLM"/>
    </source>
</evidence>
<dbReference type="AlphaFoldDB" id="A0A1L7WEA7"/>
<keyword evidence="2" id="KW-1185">Reference proteome</keyword>
<proteinExistence type="predicted"/>
<dbReference type="EMBL" id="FJOG01000001">
    <property type="protein sequence ID" value="CZR51112.1"/>
    <property type="molecule type" value="Genomic_DNA"/>
</dbReference>
<reference evidence="1 2" key="1">
    <citation type="submission" date="2016-03" db="EMBL/GenBank/DDBJ databases">
        <authorList>
            <person name="Ploux O."/>
        </authorList>
    </citation>
    <scope>NUCLEOTIDE SEQUENCE [LARGE SCALE GENOMIC DNA]</scope>
    <source>
        <strain evidence="1 2">UAMH 11012</strain>
    </source>
</reference>
<organism evidence="1 2">
    <name type="scientific">Phialocephala subalpina</name>
    <dbReference type="NCBI Taxonomy" id="576137"/>
    <lineage>
        <taxon>Eukaryota</taxon>
        <taxon>Fungi</taxon>
        <taxon>Dikarya</taxon>
        <taxon>Ascomycota</taxon>
        <taxon>Pezizomycotina</taxon>
        <taxon>Leotiomycetes</taxon>
        <taxon>Helotiales</taxon>
        <taxon>Mollisiaceae</taxon>
        <taxon>Phialocephala</taxon>
        <taxon>Phialocephala fortinii species complex</taxon>
    </lineage>
</organism>
<accession>A0A1L7WEA7</accession>
<protein>
    <recommendedName>
        <fullName evidence="3">BTB domain-containing protein</fullName>
    </recommendedName>
</protein>
<evidence type="ECO:0000313" key="1">
    <source>
        <dbReference type="EMBL" id="CZR51112.1"/>
    </source>
</evidence>
<evidence type="ECO:0000313" key="2">
    <source>
        <dbReference type="Proteomes" id="UP000184330"/>
    </source>
</evidence>